<protein>
    <submittedName>
        <fullName evidence="1">Uncharacterized protein</fullName>
    </submittedName>
</protein>
<dbReference type="Proteomes" id="UP001497482">
    <property type="component" value="Chromosome 15"/>
</dbReference>
<proteinExistence type="predicted"/>
<evidence type="ECO:0000313" key="1">
    <source>
        <dbReference type="EMBL" id="CAL1582283.1"/>
    </source>
</evidence>
<name>A0AAV2JX05_KNICA</name>
<organism evidence="1 2">
    <name type="scientific">Knipowitschia caucasica</name>
    <name type="common">Caucasian dwarf goby</name>
    <name type="synonym">Pomatoschistus caucasicus</name>
    <dbReference type="NCBI Taxonomy" id="637954"/>
    <lineage>
        <taxon>Eukaryota</taxon>
        <taxon>Metazoa</taxon>
        <taxon>Chordata</taxon>
        <taxon>Craniata</taxon>
        <taxon>Vertebrata</taxon>
        <taxon>Euteleostomi</taxon>
        <taxon>Actinopterygii</taxon>
        <taxon>Neopterygii</taxon>
        <taxon>Teleostei</taxon>
        <taxon>Neoteleostei</taxon>
        <taxon>Acanthomorphata</taxon>
        <taxon>Gobiaria</taxon>
        <taxon>Gobiiformes</taxon>
        <taxon>Gobioidei</taxon>
        <taxon>Gobiidae</taxon>
        <taxon>Gobiinae</taxon>
        <taxon>Knipowitschia</taxon>
    </lineage>
</organism>
<sequence>MRCSESRDWKAVALATVDQGQGLRDSCTCATAVLQQLWSEQCCGRSQTGLYQHDHLRREQAGGKCTQTALPSQGAGCGLEQAAPTWSGS</sequence>
<keyword evidence="2" id="KW-1185">Reference proteome</keyword>
<dbReference type="EMBL" id="OZ035837">
    <property type="protein sequence ID" value="CAL1582283.1"/>
    <property type="molecule type" value="Genomic_DNA"/>
</dbReference>
<dbReference type="AlphaFoldDB" id="A0AAV2JX05"/>
<reference evidence="1 2" key="1">
    <citation type="submission" date="2024-04" db="EMBL/GenBank/DDBJ databases">
        <authorList>
            <person name="Waldvogel A.-M."/>
            <person name="Schoenle A."/>
        </authorList>
    </citation>
    <scope>NUCLEOTIDE SEQUENCE [LARGE SCALE GENOMIC DNA]</scope>
</reference>
<evidence type="ECO:0000313" key="2">
    <source>
        <dbReference type="Proteomes" id="UP001497482"/>
    </source>
</evidence>
<gene>
    <name evidence="1" type="ORF">KC01_LOCUS12921</name>
</gene>
<accession>A0AAV2JX05</accession>